<sequence>MKKIIFLLAIVGTVFVGCNPLDDINDQVDAQENAPRGHAEYTLIADDYDTLELTYGSFSSEEDAKTMLPDFLADLYPNWGQGSSVLVGYDLYIGNAFDIRDYNLDQDDYTFSGSDGLGFNSDDSPFDYLADILATAVEDPSVGDYRRAKYFQYTGDFIVVTPTVSVDENFDYGTTAGDLTAFGSANWEAHSGAGSGPVGYATSSLSMADYPSSDIGGSITIDADGSEDISSYFTEISSGNVYASALVNLSTVGEGTYSFHLRDAEFGFRARVGAKDDGSGNILFGIGASSSTLSYGTTAFDLNTTYLLVSSYNIETGVSNLHVLSTVETVEPTTPEATNTGDSGTVISGVSVRQGFGGPTATIDGVRVANTWSAIMSNDVLEDEVVGDKSAFEAYFEYTGTEWASPSDNFYVITDEDFQSMGVESFGSSVSPEDYLSTFLGLKFPYAQEDDMLNVGYNYNSSSSGSGARGNLYTFVDGSWVAYQSTIATTLQFGFENGIWVPDNTIRYSLTNADYTYIHDAFIGDPEYAGIVATLTGYYNYDYNWSEDQVTTTLLYFLDHLDPTAEEGQKYAITYVMYDNGTNELTETFIKEGGVWIEN</sequence>
<evidence type="ECO:0000313" key="2">
    <source>
        <dbReference type="Proteomes" id="UP000014962"/>
    </source>
</evidence>
<protein>
    <recommendedName>
        <fullName evidence="3">DUF5017 domain-containing protein</fullName>
    </recommendedName>
</protein>
<comment type="caution">
    <text evidence="1">The sequence shown here is derived from an EMBL/GenBank/DDBJ whole genome shotgun (WGS) entry which is preliminary data.</text>
</comment>
<dbReference type="STRING" id="641526.ADIWIN_1020"/>
<keyword evidence="2" id="KW-1185">Reference proteome</keyword>
<dbReference type="EMBL" id="ATMR01000060">
    <property type="protein sequence ID" value="EPR74060.1"/>
    <property type="molecule type" value="Genomic_DNA"/>
</dbReference>
<dbReference type="AlphaFoldDB" id="S7VUT8"/>
<name>S7VUT8_9FLAO</name>
<evidence type="ECO:0000313" key="1">
    <source>
        <dbReference type="EMBL" id="EPR74060.1"/>
    </source>
</evidence>
<dbReference type="eggNOG" id="ENOG502ZBRY">
    <property type="taxonomic scope" value="Bacteria"/>
</dbReference>
<evidence type="ECO:0008006" key="3">
    <source>
        <dbReference type="Google" id="ProtNLM"/>
    </source>
</evidence>
<gene>
    <name evidence="1" type="ORF">ADIWIN_1020</name>
</gene>
<organism evidence="1 2">
    <name type="scientific">Winogradskyella psychrotolerans RS-3</name>
    <dbReference type="NCBI Taxonomy" id="641526"/>
    <lineage>
        <taxon>Bacteria</taxon>
        <taxon>Pseudomonadati</taxon>
        <taxon>Bacteroidota</taxon>
        <taxon>Flavobacteriia</taxon>
        <taxon>Flavobacteriales</taxon>
        <taxon>Flavobacteriaceae</taxon>
        <taxon>Winogradskyella</taxon>
    </lineage>
</organism>
<dbReference type="OrthoDB" id="1013052at2"/>
<proteinExistence type="predicted"/>
<dbReference type="Proteomes" id="UP000014962">
    <property type="component" value="Unassembled WGS sequence"/>
</dbReference>
<dbReference type="PROSITE" id="PS51257">
    <property type="entry name" value="PROKAR_LIPOPROTEIN"/>
    <property type="match status" value="1"/>
</dbReference>
<reference evidence="1 2" key="1">
    <citation type="journal article" date="2013" name="Genome Announc.">
        <title>Draft Genome Sequence of Winogradskyella psychrotolerans RS-3T, Isolated from the Marine Transect of Kongsfjorden, Ny-Alesund, Svalbard, Arctic Ocean.</title>
        <authorList>
            <person name="Kumar Pinnaka A."/>
            <person name="Ara S."/>
            <person name="Singh A."/>
            <person name="Shivaji S."/>
        </authorList>
    </citation>
    <scope>NUCLEOTIDE SEQUENCE [LARGE SCALE GENOMIC DNA]</scope>
    <source>
        <strain evidence="1 2">RS-3</strain>
    </source>
</reference>
<dbReference type="RefSeq" id="WP_020895676.1">
    <property type="nucleotide sequence ID" value="NZ_ATMR01000060.1"/>
</dbReference>
<accession>S7VUT8</accession>